<dbReference type="CDD" id="cd07762">
    <property type="entry name" value="CYTH-like_Pase_1"/>
    <property type="match status" value="1"/>
</dbReference>
<protein>
    <submittedName>
        <fullName evidence="2">CYTH domain-containing protein</fullName>
    </submittedName>
</protein>
<name>A0A3A1QN73_9BACI</name>
<dbReference type="Pfam" id="PF01928">
    <property type="entry name" value="CYTH"/>
    <property type="match status" value="1"/>
</dbReference>
<evidence type="ECO:0000313" key="3">
    <source>
        <dbReference type="Proteomes" id="UP000265801"/>
    </source>
</evidence>
<dbReference type="AlphaFoldDB" id="A0A3A1QN73"/>
<dbReference type="PROSITE" id="PS51707">
    <property type="entry name" value="CYTH"/>
    <property type="match status" value="1"/>
</dbReference>
<keyword evidence="3" id="KW-1185">Reference proteome</keyword>
<dbReference type="SUPFAM" id="SSF55154">
    <property type="entry name" value="CYTH-like phosphatases"/>
    <property type="match status" value="1"/>
</dbReference>
<proteinExistence type="predicted"/>
<dbReference type="PIRSF" id="PIRSF012526">
    <property type="entry name" value="CYTH_UCP012526"/>
    <property type="match status" value="1"/>
</dbReference>
<gene>
    <name evidence="2" type="ORF">D3H55_23210</name>
</gene>
<evidence type="ECO:0000259" key="1">
    <source>
        <dbReference type="PROSITE" id="PS51707"/>
    </source>
</evidence>
<dbReference type="Gene3D" id="2.40.320.10">
    <property type="entry name" value="Hypothetical Protein Pfu-838710-001"/>
    <property type="match status" value="1"/>
</dbReference>
<reference evidence="2 3" key="1">
    <citation type="submission" date="2018-09" db="EMBL/GenBank/DDBJ databases">
        <title>Bacillus saliacetes sp. nov., isolated from Thai shrimp paste (Ka-pi).</title>
        <authorList>
            <person name="Daroonpunt R."/>
            <person name="Tanasupawat S."/>
            <person name="Yiamsombut S."/>
        </authorList>
    </citation>
    <scope>NUCLEOTIDE SEQUENCE [LARGE SCALE GENOMIC DNA]</scope>
    <source>
        <strain evidence="2 3">SKP7-4</strain>
    </source>
</reference>
<dbReference type="OrthoDB" id="384378at2"/>
<dbReference type="SMART" id="SM01118">
    <property type="entry name" value="CYTH"/>
    <property type="match status" value="1"/>
</dbReference>
<dbReference type="InterPro" id="IPR033469">
    <property type="entry name" value="CYTH-like_dom_sf"/>
</dbReference>
<accession>A0A3A1QN73</accession>
<sequence length="192" mass="22302">MPEEIEIEFKNMLNEEEFDRIKVYFSMTKDDFTLQNNHYFDTPSGRLKDHQCALRIREKNGTFELTLKQPAETGLLETNQPVNEQTATQMLEHGILPPGEVSEALHRLGINPDNLSHFGTLSTNRAETEYNDGLMVLDFSSYLNKEDYELEYEVKDRRTGEAIFSEFLESMKIPFRPADNKIKRFLRAANSN</sequence>
<dbReference type="InterPro" id="IPR009195">
    <property type="entry name" value="Uncharacterised_YjbK"/>
</dbReference>
<organism evidence="2 3">
    <name type="scientific">Bacillus salacetis</name>
    <dbReference type="NCBI Taxonomy" id="2315464"/>
    <lineage>
        <taxon>Bacteria</taxon>
        <taxon>Bacillati</taxon>
        <taxon>Bacillota</taxon>
        <taxon>Bacilli</taxon>
        <taxon>Bacillales</taxon>
        <taxon>Bacillaceae</taxon>
        <taxon>Bacillus</taxon>
    </lineage>
</organism>
<dbReference type="InterPro" id="IPR023577">
    <property type="entry name" value="CYTH_domain"/>
</dbReference>
<evidence type="ECO:0000313" key="2">
    <source>
        <dbReference type="EMBL" id="RIW27256.1"/>
    </source>
</evidence>
<comment type="caution">
    <text evidence="2">The sequence shown here is derived from an EMBL/GenBank/DDBJ whole genome shotgun (WGS) entry which is preliminary data.</text>
</comment>
<feature type="domain" description="CYTH" evidence="1">
    <location>
        <begin position="4"/>
        <end position="192"/>
    </location>
</feature>
<dbReference type="Proteomes" id="UP000265801">
    <property type="component" value="Unassembled WGS sequence"/>
</dbReference>
<dbReference type="EMBL" id="QXIR01000058">
    <property type="protein sequence ID" value="RIW27256.1"/>
    <property type="molecule type" value="Genomic_DNA"/>
</dbReference>